<feature type="domain" description="SRCR" evidence="11">
    <location>
        <begin position="143"/>
        <end position="246"/>
    </location>
</feature>
<proteinExistence type="predicted"/>
<keyword evidence="12" id="KW-1185">Reference proteome</keyword>
<dbReference type="GO" id="GO:0016020">
    <property type="term" value="C:membrane"/>
    <property type="evidence" value="ECO:0007669"/>
    <property type="project" value="UniProtKB-SubCell"/>
</dbReference>
<evidence type="ECO:0000256" key="7">
    <source>
        <dbReference type="ARBA" id="ARBA00023157"/>
    </source>
</evidence>
<dbReference type="RefSeq" id="XP_023930635.1">
    <property type="nucleotide sequence ID" value="XM_024074867.1"/>
</dbReference>
<evidence type="ECO:0000256" key="10">
    <source>
        <dbReference type="PROSITE-ProRule" id="PRU00196"/>
    </source>
</evidence>
<dbReference type="GeneID" id="106160109"/>
<feature type="disulfide bond" evidence="10">
    <location>
        <begin position="321"/>
        <end position="331"/>
    </location>
</feature>
<evidence type="ECO:0000256" key="4">
    <source>
        <dbReference type="ARBA" id="ARBA00022737"/>
    </source>
</evidence>
<dbReference type="SUPFAM" id="SSF56487">
    <property type="entry name" value="SRCR-like"/>
    <property type="match status" value="5"/>
</dbReference>
<dbReference type="KEGG" id="lak:106160109"/>
<sequence>MAGVVDKLCWITLLDKINAIITCHSHFVADGDIRLRDGNTQYQGRVEIYHNGEWRRVCDEGWGINDAKVACRQLGFEGAHTAYINYNPRGPGSFWLSNLNCAGTEGRLSSCTSRGWGTISSYCAVGDNDDAGVVCKSPGDGAVRLVNTSSPYEGRVEVYYAGEWGRVCEYNWGLNDAKVVCKQLGLAGAHTSFRDWNPRGTGKYWLFNVNCAGTESNITQCTHGVVGVYNSNCRQSYYDDAGVICYGDGDGALRLINTSNAYEGRLEIFYSGRWGRVCDYGWDLTSADVACKQLGFTGAHTHVFNKTPRGTGLFWIQNLNCHGGEARLADCSHGGVGVVSSSSCSQSSSDDAGVLCKGPNDGEIRLIGPSQYFGRVEIFYAGGWGRVCKYVWSMNDAKVACRQLGFSGALNYWTNWTPRGTSRVVLDQLNCAGTESRLDACTHGWIGYPSESSCSATSAVDAGVACEAPGDGQLRLVDGNGYNSGRVEIKFAGVWKRICDWGWGSNDAAVVCRQLGYSGYVRSAAGWNPRGSGSYWLQRVGCMGTESNLTDCTHGGVGAYTSSYCGLDRYDDAGVYCQGYLPGVTPPNTTTTTPNTQTTRTTVAFQRGPRCYTCSGTSSCGELQTRFTYNTYITCSYGYVCHIKATAYRNYALDFGSSTIAYSYSRGCRDRSFCTNREFLASTCTGTGASRVCRECCTSDYCNSGTLDTSQATTTDRGFSSKCAWFNIFFLLIFVFAWN</sequence>
<accession>A0A2R2MKB0</accession>
<dbReference type="PROSITE" id="PS00420">
    <property type="entry name" value="SRCR_1"/>
    <property type="match status" value="2"/>
</dbReference>
<organism evidence="12 13">
    <name type="scientific">Lingula anatina</name>
    <name type="common">Brachiopod</name>
    <name type="synonym">Lingula unguis</name>
    <dbReference type="NCBI Taxonomy" id="7574"/>
    <lineage>
        <taxon>Eukaryota</taxon>
        <taxon>Metazoa</taxon>
        <taxon>Spiralia</taxon>
        <taxon>Lophotrochozoa</taxon>
        <taxon>Brachiopoda</taxon>
        <taxon>Linguliformea</taxon>
        <taxon>Lingulata</taxon>
        <taxon>Lingulida</taxon>
        <taxon>Linguloidea</taxon>
        <taxon>Lingulidae</taxon>
        <taxon>Lingula</taxon>
    </lineage>
</organism>
<dbReference type="Proteomes" id="UP000085678">
    <property type="component" value="Unplaced"/>
</dbReference>
<dbReference type="FunFam" id="3.10.250.10:FF:000016">
    <property type="entry name" value="Scavenger receptor cysteine-rich protein type 12"/>
    <property type="match status" value="2"/>
</dbReference>
<evidence type="ECO:0000313" key="13">
    <source>
        <dbReference type="RefSeq" id="XP_023930635.1"/>
    </source>
</evidence>
<evidence type="ECO:0000256" key="8">
    <source>
        <dbReference type="ARBA" id="ARBA00023170"/>
    </source>
</evidence>
<dbReference type="FunFam" id="3.10.250.10:FF:000007">
    <property type="entry name" value="Soluble scavenger receptor cysteine-rich domain-containing protein SSC5D"/>
    <property type="match status" value="2"/>
</dbReference>
<keyword evidence="3" id="KW-0732">Signal</keyword>
<keyword evidence="4" id="KW-0677">Repeat</keyword>
<dbReference type="Pfam" id="PF00530">
    <property type="entry name" value="SRCR"/>
    <property type="match status" value="5"/>
</dbReference>
<comment type="subcellular location">
    <subcellularLocation>
        <location evidence="1">Membrane</location>
        <topology evidence="1">Single-pass membrane protein</topology>
    </subcellularLocation>
</comment>
<dbReference type="Gene3D" id="3.10.250.10">
    <property type="entry name" value="SRCR-like domain"/>
    <property type="match status" value="5"/>
</dbReference>
<dbReference type="PROSITE" id="PS50287">
    <property type="entry name" value="SRCR_2"/>
    <property type="match status" value="5"/>
</dbReference>
<dbReference type="AlphaFoldDB" id="A0A2R2MKB0"/>
<keyword evidence="8" id="KW-0675">Receptor</keyword>
<keyword evidence="9" id="KW-0325">Glycoprotein</keyword>
<evidence type="ECO:0000256" key="9">
    <source>
        <dbReference type="ARBA" id="ARBA00023180"/>
    </source>
</evidence>
<evidence type="ECO:0000256" key="6">
    <source>
        <dbReference type="ARBA" id="ARBA00023136"/>
    </source>
</evidence>
<comment type="caution">
    <text evidence="10">Lacks conserved residue(s) required for the propagation of feature annotation.</text>
</comment>
<gene>
    <name evidence="13" type="primary">LOC106160109</name>
</gene>
<evidence type="ECO:0000259" key="11">
    <source>
        <dbReference type="PROSITE" id="PS50287"/>
    </source>
</evidence>
<keyword evidence="2" id="KW-0812">Transmembrane</keyword>
<feature type="disulfide bond" evidence="10">
    <location>
        <begin position="431"/>
        <end position="441"/>
    </location>
</feature>
<feature type="disulfide bond" evidence="10">
    <location>
        <begin position="211"/>
        <end position="221"/>
    </location>
</feature>
<dbReference type="PANTHER" id="PTHR19331">
    <property type="entry name" value="SCAVENGER RECEPTOR DOMAIN-CONTAINING"/>
    <property type="match status" value="1"/>
</dbReference>
<keyword evidence="6" id="KW-0472">Membrane</keyword>
<dbReference type="STRING" id="7574.A0A2R2MKB0"/>
<name>A0A2R2MKB0_LINAN</name>
<feature type="domain" description="SRCR" evidence="11">
    <location>
        <begin position="364"/>
        <end position="467"/>
    </location>
</feature>
<feature type="domain" description="SRCR" evidence="11">
    <location>
        <begin position="33"/>
        <end position="136"/>
    </location>
</feature>
<feature type="disulfide bond" evidence="10">
    <location>
        <begin position="542"/>
        <end position="552"/>
    </location>
</feature>
<feature type="domain" description="SRCR" evidence="11">
    <location>
        <begin position="253"/>
        <end position="357"/>
    </location>
</feature>
<protein>
    <submittedName>
        <fullName evidence="13">Deleted in malignant brain tumors 1 protein-like</fullName>
    </submittedName>
</protein>
<keyword evidence="7 10" id="KW-1015">Disulfide bond</keyword>
<dbReference type="PRINTS" id="PR00258">
    <property type="entry name" value="SPERACTRCPTR"/>
</dbReference>
<keyword evidence="5" id="KW-1133">Transmembrane helix</keyword>
<evidence type="ECO:0000256" key="5">
    <source>
        <dbReference type="ARBA" id="ARBA00022989"/>
    </source>
</evidence>
<dbReference type="PANTHER" id="PTHR19331:SF465">
    <property type="entry name" value="EGG PEPTIDE SPERACT RECEPTOR"/>
    <property type="match status" value="1"/>
</dbReference>
<dbReference type="OrthoDB" id="6286334at2759"/>
<reference evidence="13" key="1">
    <citation type="submission" date="2025-08" db="UniProtKB">
        <authorList>
            <consortium name="RefSeq"/>
        </authorList>
    </citation>
    <scope>IDENTIFICATION</scope>
    <source>
        <tissue evidence="13">Gonads</tissue>
    </source>
</reference>
<dbReference type="FunFam" id="3.10.250.10:FF:000001">
    <property type="entry name" value="Lysyl oxidase 4 isoform X1"/>
    <property type="match status" value="1"/>
</dbReference>
<evidence type="ECO:0000313" key="12">
    <source>
        <dbReference type="Proteomes" id="UP000085678"/>
    </source>
</evidence>
<feature type="disulfide bond" evidence="10">
    <location>
        <begin position="101"/>
        <end position="111"/>
    </location>
</feature>
<feature type="domain" description="SRCR" evidence="11">
    <location>
        <begin position="474"/>
        <end position="578"/>
    </location>
</feature>
<dbReference type="SMART" id="SM00202">
    <property type="entry name" value="SR"/>
    <property type="match status" value="5"/>
</dbReference>
<evidence type="ECO:0000256" key="3">
    <source>
        <dbReference type="ARBA" id="ARBA00022729"/>
    </source>
</evidence>
<dbReference type="InterPro" id="IPR001190">
    <property type="entry name" value="SRCR"/>
</dbReference>
<evidence type="ECO:0000256" key="2">
    <source>
        <dbReference type="ARBA" id="ARBA00022692"/>
    </source>
</evidence>
<dbReference type="InterPro" id="IPR036772">
    <property type="entry name" value="SRCR-like_dom_sf"/>
</dbReference>
<dbReference type="InParanoid" id="A0A2R2MKB0"/>
<evidence type="ECO:0000256" key="1">
    <source>
        <dbReference type="ARBA" id="ARBA00004167"/>
    </source>
</evidence>